<evidence type="ECO:0000256" key="9">
    <source>
        <dbReference type="SAM" id="Coils"/>
    </source>
</evidence>
<feature type="coiled-coil region" evidence="9">
    <location>
        <begin position="1004"/>
        <end position="1031"/>
    </location>
</feature>
<evidence type="ECO:0000313" key="12">
    <source>
        <dbReference type="Proteomes" id="UP000243579"/>
    </source>
</evidence>
<feature type="compositionally biased region" description="Low complexity" evidence="10">
    <location>
        <begin position="277"/>
        <end position="288"/>
    </location>
</feature>
<feature type="region of interest" description="Disordered" evidence="10">
    <location>
        <begin position="72"/>
        <end position="181"/>
    </location>
</feature>
<evidence type="ECO:0000256" key="7">
    <source>
        <dbReference type="ARBA" id="ARBA00023054"/>
    </source>
</evidence>
<dbReference type="GO" id="GO:0005814">
    <property type="term" value="C:centriole"/>
    <property type="evidence" value="ECO:0007669"/>
    <property type="project" value="UniProtKB-SubCell"/>
</dbReference>
<feature type="compositionally biased region" description="Acidic residues" evidence="10">
    <location>
        <begin position="1"/>
        <end position="19"/>
    </location>
</feature>
<comment type="caution">
    <text evidence="11">The sequence shown here is derived from an EMBL/GenBank/DDBJ whole genome shotgun (WGS) entry which is preliminary data.</text>
</comment>
<keyword evidence="12" id="KW-1185">Reference proteome</keyword>
<evidence type="ECO:0000256" key="4">
    <source>
        <dbReference type="ARBA" id="ARBA00022490"/>
    </source>
</evidence>
<feature type="coiled-coil region" evidence="9">
    <location>
        <begin position="671"/>
        <end position="792"/>
    </location>
</feature>
<proteinExistence type="inferred from homology"/>
<dbReference type="Proteomes" id="UP000243579">
    <property type="component" value="Unassembled WGS sequence"/>
</dbReference>
<reference evidence="11 12" key="1">
    <citation type="journal article" date="2014" name="Genome Biol. Evol.">
        <title>The secreted proteins of Achlya hypogyna and Thraustotheca clavata identify the ancestral oomycete secretome and reveal gene acquisitions by horizontal gene transfer.</title>
        <authorList>
            <person name="Misner I."/>
            <person name="Blouin N."/>
            <person name="Leonard G."/>
            <person name="Richards T.A."/>
            <person name="Lane C.E."/>
        </authorList>
    </citation>
    <scope>NUCLEOTIDE SEQUENCE [LARGE SCALE GENOMIC DNA]</scope>
    <source>
        <strain evidence="11 12">ATCC 48635</strain>
    </source>
</reference>
<comment type="subcellular location">
    <subcellularLocation>
        <location evidence="1">Cytoplasm</location>
        <location evidence="1">Cytoskeleton</location>
        <location evidence="1">Microtubule organizing center</location>
        <location evidence="1">Centrosome</location>
        <location evidence="1">Centriole</location>
    </subcellularLocation>
</comment>
<keyword evidence="8" id="KW-0206">Cytoskeleton</keyword>
<comment type="similarity">
    <text evidence="2">Belongs to the CEP162 family.</text>
</comment>
<feature type="coiled-coil region" evidence="9">
    <location>
        <begin position="575"/>
        <end position="609"/>
    </location>
</feature>
<name>A0A1V9YM49_ACHHY</name>
<gene>
    <name evidence="11" type="ORF">ACHHYP_09970</name>
</gene>
<dbReference type="PANTHER" id="PTHR34031:SF1">
    <property type="entry name" value="CENTROSOMAL PROTEIN OF 162 KDA"/>
    <property type="match status" value="1"/>
</dbReference>
<evidence type="ECO:0000256" key="2">
    <source>
        <dbReference type="ARBA" id="ARBA00009485"/>
    </source>
</evidence>
<dbReference type="GO" id="GO:0060271">
    <property type="term" value="P:cilium assembly"/>
    <property type="evidence" value="ECO:0007669"/>
    <property type="project" value="TreeGrafter"/>
</dbReference>
<feature type="compositionally biased region" description="Acidic residues" evidence="10">
    <location>
        <begin position="299"/>
        <end position="312"/>
    </location>
</feature>
<feature type="compositionally biased region" description="Low complexity" evidence="10">
    <location>
        <begin position="152"/>
        <end position="170"/>
    </location>
</feature>
<feature type="region of interest" description="Disordered" evidence="10">
    <location>
        <begin position="1"/>
        <end position="20"/>
    </location>
</feature>
<evidence type="ECO:0000256" key="5">
    <source>
        <dbReference type="ARBA" id="ARBA00022701"/>
    </source>
</evidence>
<dbReference type="EMBL" id="JNBR01001483">
    <property type="protein sequence ID" value="OQR86767.1"/>
    <property type="molecule type" value="Genomic_DNA"/>
</dbReference>
<feature type="coiled-coil region" evidence="9">
    <location>
        <begin position="935"/>
        <end position="969"/>
    </location>
</feature>
<evidence type="ECO:0000256" key="1">
    <source>
        <dbReference type="ARBA" id="ARBA00004114"/>
    </source>
</evidence>
<evidence type="ECO:0000313" key="11">
    <source>
        <dbReference type="EMBL" id="OQR86767.1"/>
    </source>
</evidence>
<sequence length="1157" mass="127638">MSSDDEFERFLDGDSDDENTAFSKATAKKTGKGLALMVIGVQPAYCSQATPRAPVGQVPRATMCKGFQLNSADPYDFEMRDADGSSDEEAKKEERSRRKREERQRGKADQQPASRKLSLEERMADILKRHGSSLASTLAPPPEDAPIPPPVEVDVAESQEAPPQEQPSSDESSDSLGMESADFEVIKAIGQAQLMDQLGRWPLAATKVSRSNEHPANALSRESLDEPFTVHLPVEDAPVDRFRYTPTEGSLVGEEPKADVPFESTFAKMKSVFSLEASEAASAGADDSSANDKQPTEAEACDEYGDDFDDDTPAVRLLKPPLLPPLQSPGPPPPPELTLDEEPSHAKASYGTGAESSASAVVAVAASFASILAEPEVPAYNLKAVTVDTVVSPPSPETPPKYNLKAVTVETVVSPPSPATPPKYNLKAVAVETVVGPASTAPTTTLAATPVPTGTSMAPPPMADAPPPVATAVPLPAAERFRQLQAQLTEARTVHDERVADAFERDKILIRAFSTKEHELKLELQAAQREILALRHEVHALSTEQDVHTLADARQLGKYVQSQQRVGVAMTTAAYETMRKEMETQEGLIQGYQLENERLMQQLKEVRRDLQYDVHTKNEALTATIKELRQQLQHQPATGRPPLETQLATDARVLALQDELREALDARHTRERELKVELDMAKKAKRDLECQIAGVRMDHLQRENEAFEKLRAESLAAQRQADAKIAQLQAKLDWYIQNQRFLDEQDELVRQQRATIDELQRAARATPSQPSRAADKRRIQALEAQLAEMERAMQKRHPDSLVNLILASKPTADDHVAEVRREAQVEVQRLQDELRDAQHSAELKLAAFRQQHERIVQQLQARLDAKQEAPDASRTALLAKIKVPSGRAVGLSRIVQELERKLEAKSRRAAPSPPTADDGATVVQPLLHVGRVTVMGRLRKELGDVKVELADVREQLRASEDARQALVQTMALAPPPAPAPPSGVPQSQHDVVLQQIAQLQKEAADRDERHASELRRAKDVLQDEVLRLTHDLAAAHNDVQRALSVAARVPHLEAQVLELQRQTQIPNTPSMLQYHALELQVQALLQKYSVREAELQTLLHQASESNQLEAARLRSHYEGLLSLKNADIARFQLQVPSPDPMLDEMLRELQALQATEI</sequence>
<evidence type="ECO:0000256" key="6">
    <source>
        <dbReference type="ARBA" id="ARBA00022794"/>
    </source>
</evidence>
<feature type="compositionally biased region" description="Pro residues" evidence="10">
    <location>
        <begin position="139"/>
        <end position="151"/>
    </location>
</feature>
<dbReference type="AlphaFoldDB" id="A0A1V9YM49"/>
<keyword evidence="5" id="KW-0493">Microtubule</keyword>
<keyword evidence="7 9" id="KW-0175">Coiled coil</keyword>
<feature type="region of interest" description="Disordered" evidence="10">
    <location>
        <begin position="277"/>
        <end position="351"/>
    </location>
</feature>
<evidence type="ECO:0000256" key="3">
    <source>
        <dbReference type="ARBA" id="ARBA00021406"/>
    </source>
</evidence>
<dbReference type="InterPro" id="IPR038774">
    <property type="entry name" value="CEP162-like"/>
</dbReference>
<organism evidence="11 12">
    <name type="scientific">Achlya hypogyna</name>
    <name type="common">Oomycete</name>
    <name type="synonym">Protoachlya hypogyna</name>
    <dbReference type="NCBI Taxonomy" id="1202772"/>
    <lineage>
        <taxon>Eukaryota</taxon>
        <taxon>Sar</taxon>
        <taxon>Stramenopiles</taxon>
        <taxon>Oomycota</taxon>
        <taxon>Saprolegniomycetes</taxon>
        <taxon>Saprolegniales</taxon>
        <taxon>Achlyaceae</taxon>
        <taxon>Achlya</taxon>
    </lineage>
</organism>
<feature type="compositionally biased region" description="Pro residues" evidence="10">
    <location>
        <begin position="321"/>
        <end position="336"/>
    </location>
</feature>
<feature type="coiled-coil region" evidence="9">
    <location>
        <begin position="510"/>
        <end position="544"/>
    </location>
</feature>
<dbReference type="OrthoDB" id="2157184at2759"/>
<protein>
    <recommendedName>
        <fullName evidence="3">Centrosomal protein of 162 kDa</fullName>
    </recommendedName>
</protein>
<accession>A0A1V9YM49</accession>
<evidence type="ECO:0000256" key="8">
    <source>
        <dbReference type="ARBA" id="ARBA00023212"/>
    </source>
</evidence>
<dbReference type="GO" id="GO:0005879">
    <property type="term" value="C:axonemal microtubule"/>
    <property type="evidence" value="ECO:0007669"/>
    <property type="project" value="TreeGrafter"/>
</dbReference>
<feature type="coiled-coil region" evidence="9">
    <location>
        <begin position="820"/>
        <end position="908"/>
    </location>
</feature>
<feature type="compositionally biased region" description="Basic and acidic residues" evidence="10">
    <location>
        <begin position="77"/>
        <end position="108"/>
    </location>
</feature>
<evidence type="ECO:0000256" key="10">
    <source>
        <dbReference type="SAM" id="MobiDB-lite"/>
    </source>
</evidence>
<dbReference type="PANTHER" id="PTHR34031">
    <property type="entry name" value="CENTROSOMAL PROTEIN OF 162 KDA"/>
    <property type="match status" value="1"/>
</dbReference>
<keyword evidence="6" id="KW-0970">Cilium biogenesis/degradation</keyword>
<keyword evidence="4" id="KW-0963">Cytoplasm</keyword>
<feature type="compositionally biased region" description="Basic and acidic residues" evidence="10">
    <location>
        <begin position="117"/>
        <end position="128"/>
    </location>
</feature>